<name>A0ACB9E6Q8_9ASTR</name>
<protein>
    <submittedName>
        <fullName evidence="1">Uncharacterized protein</fullName>
    </submittedName>
</protein>
<proteinExistence type="predicted"/>
<comment type="caution">
    <text evidence="1">The sequence shown here is derived from an EMBL/GenBank/DDBJ whole genome shotgun (WGS) entry which is preliminary data.</text>
</comment>
<evidence type="ECO:0000313" key="1">
    <source>
        <dbReference type="EMBL" id="KAI3754545.1"/>
    </source>
</evidence>
<evidence type="ECO:0000313" key="2">
    <source>
        <dbReference type="Proteomes" id="UP001056120"/>
    </source>
</evidence>
<gene>
    <name evidence="1" type="ORF">L1987_54330</name>
</gene>
<dbReference type="EMBL" id="CM042035">
    <property type="protein sequence ID" value="KAI3754545.1"/>
    <property type="molecule type" value="Genomic_DNA"/>
</dbReference>
<keyword evidence="2" id="KW-1185">Reference proteome</keyword>
<accession>A0ACB9E6Q8</accession>
<dbReference type="Proteomes" id="UP001056120">
    <property type="component" value="Linkage Group LG18"/>
</dbReference>
<sequence length="93" mass="10558">MKAFNYFIRCFSFLVYLILGFISDLLLILVNQLYPLKKRPAVFEQYALKEFGLGSSTSIQLTIRRTKLEVCFNGGKVSNCISNATHFVVTSLP</sequence>
<organism evidence="1 2">
    <name type="scientific">Smallanthus sonchifolius</name>
    <dbReference type="NCBI Taxonomy" id="185202"/>
    <lineage>
        <taxon>Eukaryota</taxon>
        <taxon>Viridiplantae</taxon>
        <taxon>Streptophyta</taxon>
        <taxon>Embryophyta</taxon>
        <taxon>Tracheophyta</taxon>
        <taxon>Spermatophyta</taxon>
        <taxon>Magnoliopsida</taxon>
        <taxon>eudicotyledons</taxon>
        <taxon>Gunneridae</taxon>
        <taxon>Pentapetalae</taxon>
        <taxon>asterids</taxon>
        <taxon>campanulids</taxon>
        <taxon>Asterales</taxon>
        <taxon>Asteraceae</taxon>
        <taxon>Asteroideae</taxon>
        <taxon>Heliantheae alliance</taxon>
        <taxon>Millerieae</taxon>
        <taxon>Smallanthus</taxon>
    </lineage>
</organism>
<reference evidence="1 2" key="2">
    <citation type="journal article" date="2022" name="Mol. Ecol. Resour.">
        <title>The genomes of chicory, endive, great burdock and yacon provide insights into Asteraceae paleo-polyploidization history and plant inulin production.</title>
        <authorList>
            <person name="Fan W."/>
            <person name="Wang S."/>
            <person name="Wang H."/>
            <person name="Wang A."/>
            <person name="Jiang F."/>
            <person name="Liu H."/>
            <person name="Zhao H."/>
            <person name="Xu D."/>
            <person name="Zhang Y."/>
        </authorList>
    </citation>
    <scope>NUCLEOTIDE SEQUENCE [LARGE SCALE GENOMIC DNA]</scope>
    <source>
        <strain evidence="2">cv. Yunnan</strain>
        <tissue evidence="1">Leaves</tissue>
    </source>
</reference>
<reference evidence="2" key="1">
    <citation type="journal article" date="2022" name="Mol. Ecol. Resour.">
        <title>The genomes of chicory, endive, great burdock and yacon provide insights into Asteraceae palaeo-polyploidization history and plant inulin production.</title>
        <authorList>
            <person name="Fan W."/>
            <person name="Wang S."/>
            <person name="Wang H."/>
            <person name="Wang A."/>
            <person name="Jiang F."/>
            <person name="Liu H."/>
            <person name="Zhao H."/>
            <person name="Xu D."/>
            <person name="Zhang Y."/>
        </authorList>
    </citation>
    <scope>NUCLEOTIDE SEQUENCE [LARGE SCALE GENOMIC DNA]</scope>
    <source>
        <strain evidence="2">cv. Yunnan</strain>
    </source>
</reference>